<protein>
    <submittedName>
        <fullName evidence="1">Uncharacterized protein</fullName>
    </submittedName>
</protein>
<proteinExistence type="predicted"/>
<name>A0A853BWG0_9ACTN</name>
<keyword evidence="2" id="KW-1185">Reference proteome</keyword>
<dbReference type="EMBL" id="JACCFP010000001">
    <property type="protein sequence ID" value="NYI99588.1"/>
    <property type="molecule type" value="Genomic_DNA"/>
</dbReference>
<dbReference type="AlphaFoldDB" id="A0A853BWG0"/>
<reference evidence="1 2" key="1">
    <citation type="submission" date="2020-07" db="EMBL/GenBank/DDBJ databases">
        <title>Sequencing the genomes of 1000 actinobacteria strains.</title>
        <authorList>
            <person name="Klenk H.-P."/>
        </authorList>
    </citation>
    <scope>NUCLEOTIDE SEQUENCE [LARGE SCALE GENOMIC DNA]</scope>
    <source>
        <strain evidence="1 2">DSM 103833</strain>
    </source>
</reference>
<evidence type="ECO:0000313" key="2">
    <source>
        <dbReference type="Proteomes" id="UP000530424"/>
    </source>
</evidence>
<accession>A0A853BWG0</accession>
<gene>
    <name evidence="1" type="ORF">HNR19_000287</name>
</gene>
<dbReference type="Proteomes" id="UP000530424">
    <property type="component" value="Unassembled WGS sequence"/>
</dbReference>
<evidence type="ECO:0000313" key="1">
    <source>
        <dbReference type="EMBL" id="NYI99588.1"/>
    </source>
</evidence>
<comment type="caution">
    <text evidence="1">The sequence shown here is derived from an EMBL/GenBank/DDBJ whole genome shotgun (WGS) entry which is preliminary data.</text>
</comment>
<sequence length="83" mass="8954">MGLRSTPTPKLQVTCLDGEACILFLEPWGTEVEVRQGNGLTIESTAFLTGDVEIGFVPEGIMAVFTADVPISITDEHGRRYGV</sequence>
<organism evidence="1 2">
    <name type="scientific">Nocardioides thalensis</name>
    <dbReference type="NCBI Taxonomy" id="1914755"/>
    <lineage>
        <taxon>Bacteria</taxon>
        <taxon>Bacillati</taxon>
        <taxon>Actinomycetota</taxon>
        <taxon>Actinomycetes</taxon>
        <taxon>Propionibacteriales</taxon>
        <taxon>Nocardioidaceae</taxon>
        <taxon>Nocardioides</taxon>
    </lineage>
</organism>